<evidence type="ECO:0000313" key="4">
    <source>
        <dbReference type="Proteomes" id="UP000053927"/>
    </source>
</evidence>
<dbReference type="PANTHER" id="PTHR22642">
    <property type="entry name" value="IMIDAZOLONEPROPIONASE"/>
    <property type="match status" value="1"/>
</dbReference>
<feature type="region of interest" description="Disordered" evidence="1">
    <location>
        <begin position="1"/>
        <end position="31"/>
    </location>
</feature>
<evidence type="ECO:0000313" key="3">
    <source>
        <dbReference type="EMBL" id="EIM80074.1"/>
    </source>
</evidence>
<feature type="domain" description="Amidohydrolase 3" evidence="2">
    <location>
        <begin position="138"/>
        <end position="626"/>
    </location>
</feature>
<dbReference type="SUPFAM" id="SSF51556">
    <property type="entry name" value="Metallo-dependent hydrolases"/>
    <property type="match status" value="1"/>
</dbReference>
<dbReference type="InterPro" id="IPR032466">
    <property type="entry name" value="Metal_Hydrolase"/>
</dbReference>
<dbReference type="GeneID" id="18800086"/>
<name>R7RXL4_STEHR</name>
<evidence type="ECO:0000256" key="1">
    <source>
        <dbReference type="SAM" id="MobiDB-lite"/>
    </source>
</evidence>
<dbReference type="Pfam" id="PF07969">
    <property type="entry name" value="Amidohydro_3"/>
    <property type="match status" value="1"/>
</dbReference>
<dbReference type="OMA" id="VAWVGSE"/>
<dbReference type="InterPro" id="IPR011059">
    <property type="entry name" value="Metal-dep_hydrolase_composite"/>
</dbReference>
<dbReference type="InterPro" id="IPR033932">
    <property type="entry name" value="YtcJ-like"/>
</dbReference>
<dbReference type="Proteomes" id="UP000053927">
    <property type="component" value="Unassembled WGS sequence"/>
</dbReference>
<protein>
    <recommendedName>
        <fullName evidence="2">Amidohydrolase 3 domain-containing protein</fullName>
    </recommendedName>
</protein>
<dbReference type="Gene3D" id="3.20.20.140">
    <property type="entry name" value="Metal-dependent hydrolases"/>
    <property type="match status" value="1"/>
</dbReference>
<organism evidence="3 4">
    <name type="scientific">Stereum hirsutum (strain FP-91666)</name>
    <name type="common">White-rot fungus</name>
    <dbReference type="NCBI Taxonomy" id="721885"/>
    <lineage>
        <taxon>Eukaryota</taxon>
        <taxon>Fungi</taxon>
        <taxon>Dikarya</taxon>
        <taxon>Basidiomycota</taxon>
        <taxon>Agaricomycotina</taxon>
        <taxon>Agaricomycetes</taxon>
        <taxon>Russulales</taxon>
        <taxon>Stereaceae</taxon>
        <taxon>Stereum</taxon>
    </lineage>
</organism>
<dbReference type="OrthoDB" id="3501663at2759"/>
<reference evidence="4" key="1">
    <citation type="journal article" date="2012" name="Science">
        <title>The Paleozoic origin of enzymatic lignin decomposition reconstructed from 31 fungal genomes.</title>
        <authorList>
            <person name="Floudas D."/>
            <person name="Binder M."/>
            <person name="Riley R."/>
            <person name="Barry K."/>
            <person name="Blanchette R.A."/>
            <person name="Henrissat B."/>
            <person name="Martinez A.T."/>
            <person name="Otillar R."/>
            <person name="Spatafora J.W."/>
            <person name="Yadav J.S."/>
            <person name="Aerts A."/>
            <person name="Benoit I."/>
            <person name="Boyd A."/>
            <person name="Carlson A."/>
            <person name="Copeland A."/>
            <person name="Coutinho P.M."/>
            <person name="de Vries R.P."/>
            <person name="Ferreira P."/>
            <person name="Findley K."/>
            <person name="Foster B."/>
            <person name="Gaskell J."/>
            <person name="Glotzer D."/>
            <person name="Gorecki P."/>
            <person name="Heitman J."/>
            <person name="Hesse C."/>
            <person name="Hori C."/>
            <person name="Igarashi K."/>
            <person name="Jurgens J.A."/>
            <person name="Kallen N."/>
            <person name="Kersten P."/>
            <person name="Kohler A."/>
            <person name="Kuees U."/>
            <person name="Kumar T.K.A."/>
            <person name="Kuo A."/>
            <person name="LaButti K."/>
            <person name="Larrondo L.F."/>
            <person name="Lindquist E."/>
            <person name="Ling A."/>
            <person name="Lombard V."/>
            <person name="Lucas S."/>
            <person name="Lundell T."/>
            <person name="Martin R."/>
            <person name="McLaughlin D.J."/>
            <person name="Morgenstern I."/>
            <person name="Morin E."/>
            <person name="Murat C."/>
            <person name="Nagy L.G."/>
            <person name="Nolan M."/>
            <person name="Ohm R.A."/>
            <person name="Patyshakuliyeva A."/>
            <person name="Rokas A."/>
            <person name="Ruiz-Duenas F.J."/>
            <person name="Sabat G."/>
            <person name="Salamov A."/>
            <person name="Samejima M."/>
            <person name="Schmutz J."/>
            <person name="Slot J.C."/>
            <person name="St John F."/>
            <person name="Stenlid J."/>
            <person name="Sun H."/>
            <person name="Sun S."/>
            <person name="Syed K."/>
            <person name="Tsang A."/>
            <person name="Wiebenga A."/>
            <person name="Young D."/>
            <person name="Pisabarro A."/>
            <person name="Eastwood D.C."/>
            <person name="Martin F."/>
            <person name="Cullen D."/>
            <person name="Grigoriev I.V."/>
            <person name="Hibbett D.S."/>
        </authorList>
    </citation>
    <scope>NUCLEOTIDE SEQUENCE [LARGE SCALE GENOMIC DNA]</scope>
    <source>
        <strain evidence="4">FP-91666</strain>
    </source>
</reference>
<accession>R7RXL4</accession>
<dbReference type="SUPFAM" id="SSF51338">
    <property type="entry name" value="Composite domain of metallo-dependent hydrolases"/>
    <property type="match status" value="1"/>
</dbReference>
<dbReference type="EMBL" id="JH687399">
    <property type="protein sequence ID" value="EIM80074.1"/>
    <property type="molecule type" value="Genomic_DNA"/>
</dbReference>
<dbReference type="GO" id="GO:0016810">
    <property type="term" value="F:hydrolase activity, acting on carbon-nitrogen (but not peptide) bonds"/>
    <property type="evidence" value="ECO:0007669"/>
    <property type="project" value="InterPro"/>
</dbReference>
<dbReference type="PANTHER" id="PTHR22642:SF2">
    <property type="entry name" value="PROTEIN LONG AFTER FAR-RED 3"/>
    <property type="match status" value="1"/>
</dbReference>
<dbReference type="eggNOG" id="ENOG502QSHE">
    <property type="taxonomic scope" value="Eukaryota"/>
</dbReference>
<sequence length="629" mass="69850">MDTQKSAPAHRDPSGDPNTSSKSPLRSSPTHPGPRLLGIEWLLLSTMFVAALFMHYGPPNIWPFLNEISPHQDIPRAYAVCTPSEAGIYTVDDEDSKVECMLVNGDKIAITGTRDEMNAYWSASYPDLGLKIFEASAGSVIVPGLADSHAHFLEWGFKQQLPLEGASSVNDILEKLKAYVLSHLDVRHDHSRWILGMGWDQTKWPSATFPTADDFDREPLLRDRPIALSRVDAHALWVSHSVLKRIKDSLPDTIDGGLIVRDDQHRPTGVFVDNAMEFIPVPEWTDEQTAEYFDIAVRDAFSVGLTSVHDAMSTPHHIEFFKRMADEGKLPIRLYLMGHISSEEYWGKNLTRLIDYGLDGRLNLRSVKLFTDGALGSWGAALLEPYTDDPTTSGLMRISEPKLKALVEHFYAEDWQVNIHCIGDRANKVAIDIFEDVLTSSGGPSVDEWRPRIEHAQIMRLEDLERVGHVGIITSVQPTHATSDMWYAETRLGPERIKGAYAYQSLLRNSRKGILPLGSDFPVEGINPLLGFYASVSRLSVSGDSPNGTNGWYISESLTRTQALRGMTRDAAYASFAEHSLGMLIPGMKADFVILDRDIVDEKKVAVADILGTKVLGTVVDGRIVYGSL</sequence>
<dbReference type="CDD" id="cd01300">
    <property type="entry name" value="YtcJ_like"/>
    <property type="match status" value="1"/>
</dbReference>
<dbReference type="Gene3D" id="2.30.40.10">
    <property type="entry name" value="Urease, subunit C, domain 1"/>
    <property type="match status" value="1"/>
</dbReference>
<dbReference type="InterPro" id="IPR013108">
    <property type="entry name" value="Amidohydro_3"/>
</dbReference>
<proteinExistence type="predicted"/>
<keyword evidence="4" id="KW-1185">Reference proteome</keyword>
<evidence type="ECO:0000259" key="2">
    <source>
        <dbReference type="Pfam" id="PF07969"/>
    </source>
</evidence>
<dbReference type="AlphaFoldDB" id="R7RXL4"/>
<dbReference type="RefSeq" id="XP_007310695.1">
    <property type="nucleotide sequence ID" value="XM_007310633.1"/>
</dbReference>
<dbReference type="KEGG" id="shs:STEHIDRAFT_150685"/>
<gene>
    <name evidence="3" type="ORF">STEHIDRAFT_150685</name>
</gene>
<feature type="compositionally biased region" description="Polar residues" evidence="1">
    <location>
        <begin position="16"/>
        <end position="30"/>
    </location>
</feature>
<dbReference type="Gene3D" id="3.10.310.70">
    <property type="match status" value="1"/>
</dbReference>